<dbReference type="Proteomes" id="UP000814128">
    <property type="component" value="Unassembled WGS sequence"/>
</dbReference>
<evidence type="ECO:0000313" key="2">
    <source>
        <dbReference type="Proteomes" id="UP000814128"/>
    </source>
</evidence>
<sequence>ESTAYRLPCYFFIRDSSWFASCLEPDPDGLIRTIILDDVTSTELDAFLSVLYPENFTVGDLTEQIEWIAVLKLATQWSFQSIRHLAITKLDPLVSPMDRLLLARAYNVQIWVDVALHALCIREEPLSLPEIRRMAYIDIALIS</sequence>
<organism evidence="1 2">
    <name type="scientific">Vararia minispora EC-137</name>
    <dbReference type="NCBI Taxonomy" id="1314806"/>
    <lineage>
        <taxon>Eukaryota</taxon>
        <taxon>Fungi</taxon>
        <taxon>Dikarya</taxon>
        <taxon>Basidiomycota</taxon>
        <taxon>Agaricomycotina</taxon>
        <taxon>Agaricomycetes</taxon>
        <taxon>Russulales</taxon>
        <taxon>Lachnocladiaceae</taxon>
        <taxon>Vararia</taxon>
    </lineage>
</organism>
<reference evidence="1" key="1">
    <citation type="submission" date="2021-02" db="EMBL/GenBank/DDBJ databases">
        <authorList>
            <consortium name="DOE Joint Genome Institute"/>
            <person name="Ahrendt S."/>
            <person name="Looney B.P."/>
            <person name="Miyauchi S."/>
            <person name="Morin E."/>
            <person name="Drula E."/>
            <person name="Courty P.E."/>
            <person name="Chicoki N."/>
            <person name="Fauchery L."/>
            <person name="Kohler A."/>
            <person name="Kuo A."/>
            <person name="Labutti K."/>
            <person name="Pangilinan J."/>
            <person name="Lipzen A."/>
            <person name="Riley R."/>
            <person name="Andreopoulos W."/>
            <person name="He G."/>
            <person name="Johnson J."/>
            <person name="Barry K.W."/>
            <person name="Grigoriev I.V."/>
            <person name="Nagy L."/>
            <person name="Hibbett D."/>
            <person name="Henrissat B."/>
            <person name="Matheny P.B."/>
            <person name="Labbe J."/>
            <person name="Martin F."/>
        </authorList>
    </citation>
    <scope>NUCLEOTIDE SEQUENCE</scope>
    <source>
        <strain evidence="1">EC-137</strain>
    </source>
</reference>
<feature type="non-terminal residue" evidence="1">
    <location>
        <position position="143"/>
    </location>
</feature>
<gene>
    <name evidence="1" type="ORF">K488DRAFT_26616</name>
</gene>
<accession>A0ACB8QF52</accession>
<feature type="non-terminal residue" evidence="1">
    <location>
        <position position="1"/>
    </location>
</feature>
<dbReference type="EMBL" id="MU273628">
    <property type="protein sequence ID" value="KAI0030323.1"/>
    <property type="molecule type" value="Genomic_DNA"/>
</dbReference>
<protein>
    <submittedName>
        <fullName evidence="1">Uncharacterized protein</fullName>
    </submittedName>
</protein>
<comment type="caution">
    <text evidence="1">The sequence shown here is derived from an EMBL/GenBank/DDBJ whole genome shotgun (WGS) entry which is preliminary data.</text>
</comment>
<reference evidence="1" key="2">
    <citation type="journal article" date="2022" name="New Phytol.">
        <title>Evolutionary transition to the ectomycorrhizal habit in the genomes of a hyperdiverse lineage of mushroom-forming fungi.</title>
        <authorList>
            <person name="Looney B."/>
            <person name="Miyauchi S."/>
            <person name="Morin E."/>
            <person name="Drula E."/>
            <person name="Courty P.E."/>
            <person name="Kohler A."/>
            <person name="Kuo A."/>
            <person name="LaButti K."/>
            <person name="Pangilinan J."/>
            <person name="Lipzen A."/>
            <person name="Riley R."/>
            <person name="Andreopoulos W."/>
            <person name="He G."/>
            <person name="Johnson J."/>
            <person name="Nolan M."/>
            <person name="Tritt A."/>
            <person name="Barry K.W."/>
            <person name="Grigoriev I.V."/>
            <person name="Nagy L.G."/>
            <person name="Hibbett D."/>
            <person name="Henrissat B."/>
            <person name="Matheny P.B."/>
            <person name="Labbe J."/>
            <person name="Martin F.M."/>
        </authorList>
    </citation>
    <scope>NUCLEOTIDE SEQUENCE</scope>
    <source>
        <strain evidence="1">EC-137</strain>
    </source>
</reference>
<evidence type="ECO:0000313" key="1">
    <source>
        <dbReference type="EMBL" id="KAI0030323.1"/>
    </source>
</evidence>
<proteinExistence type="predicted"/>
<name>A0ACB8QF52_9AGAM</name>
<keyword evidence="2" id="KW-1185">Reference proteome</keyword>